<dbReference type="InterPro" id="IPR058663">
    <property type="entry name" value="PucR-like_N"/>
</dbReference>
<dbReference type="EMBL" id="RCIY01000044">
    <property type="protein sequence ID" value="TGG85666.1"/>
    <property type="molecule type" value="Genomic_DNA"/>
</dbReference>
<dbReference type="Gene3D" id="1.10.10.2840">
    <property type="entry name" value="PucR C-terminal helix-turn-helix domain"/>
    <property type="match status" value="1"/>
</dbReference>
<organism evidence="4 5">
    <name type="scientific">Streptomyces albus</name>
    <dbReference type="NCBI Taxonomy" id="1888"/>
    <lineage>
        <taxon>Bacteria</taxon>
        <taxon>Bacillati</taxon>
        <taxon>Actinomycetota</taxon>
        <taxon>Actinomycetes</taxon>
        <taxon>Kitasatosporales</taxon>
        <taxon>Streptomycetaceae</taxon>
        <taxon>Streptomyces</taxon>
    </lineage>
</organism>
<dbReference type="InterPro" id="IPR042070">
    <property type="entry name" value="PucR_C-HTH_sf"/>
</dbReference>
<evidence type="ECO:0000256" key="1">
    <source>
        <dbReference type="SAM" id="MobiDB-lite"/>
    </source>
</evidence>
<dbReference type="PANTHER" id="PTHR33744">
    <property type="entry name" value="CARBOHYDRATE DIACID REGULATOR"/>
    <property type="match status" value="1"/>
</dbReference>
<dbReference type="AlphaFoldDB" id="A0A6C1CA86"/>
<reference evidence="4 5" key="1">
    <citation type="submission" date="2018-10" db="EMBL/GenBank/DDBJ databases">
        <title>Isolation of pseudouridimycin from Streptomyces albus DSM 40763.</title>
        <authorList>
            <person name="Rosenqvist P."/>
            <person name="Metsae-Ketelae M."/>
            <person name="Virta P."/>
        </authorList>
    </citation>
    <scope>NUCLEOTIDE SEQUENCE [LARGE SCALE GENOMIC DNA]</scope>
    <source>
        <strain evidence="4 5">DSM 40763</strain>
    </source>
</reference>
<feature type="domain" description="PucR C-terminal helix-turn-helix" evidence="2">
    <location>
        <begin position="360"/>
        <end position="418"/>
    </location>
</feature>
<evidence type="ECO:0000313" key="5">
    <source>
        <dbReference type="Proteomes" id="UP000298111"/>
    </source>
</evidence>
<name>A0A6C1CA86_9ACTN</name>
<sequence length="449" mass="48587">MAQTAAASQSRAQAPAPLPQELASIMWPELPGVAEEMVQEIGRMVPEYRPLLEGPDRTVLLHCVRQNLTTFVELVADPSADTAQRDALCRSLGRLEAHEGRGLHCLQSALRVAARVGLRRATSVGTRYNLPASMIVAFADAVFAYADVIESLCREGYVEARGGGDEAWESQRGRLLRLLLASSAEPGPAPGHGPLRGRRTAQAPGTAAHPTVTELAQRVGWPVPARVTLVALPAETGRGRLRLPGLADDVLADLEDRQPHLLVPGEIDEERAAMLETAVGERHAVIGVTVPPSGAADSLRWARQTLRLVESGLVPAQRLIRCEDHLVTLWLAGDPALAEHLAARQLAPLSGLTAGQRDRLVDTLLTWLTTRGTAAQMAQALHLHPQTVRYRMRALKRVLGAQLGDPDERFATELALRALQLRRRTAVRLPAGAHARDREPELPRGHEGG</sequence>
<dbReference type="PANTHER" id="PTHR33744:SF1">
    <property type="entry name" value="DNA-BINDING TRANSCRIPTIONAL ACTIVATOR ADER"/>
    <property type="match status" value="1"/>
</dbReference>
<feature type="compositionally biased region" description="Basic and acidic residues" evidence="1">
    <location>
        <begin position="434"/>
        <end position="449"/>
    </location>
</feature>
<gene>
    <name evidence="4" type="ORF">D8771_11040</name>
</gene>
<evidence type="ECO:0000259" key="2">
    <source>
        <dbReference type="Pfam" id="PF13556"/>
    </source>
</evidence>
<dbReference type="InterPro" id="IPR051448">
    <property type="entry name" value="CdaR-like_regulators"/>
</dbReference>
<comment type="caution">
    <text evidence="4">The sequence shown here is derived from an EMBL/GenBank/DDBJ whole genome shotgun (WGS) entry which is preliminary data.</text>
</comment>
<evidence type="ECO:0000313" key="4">
    <source>
        <dbReference type="EMBL" id="TGG85666.1"/>
    </source>
</evidence>
<dbReference type="RefSeq" id="WP_031031585.1">
    <property type="nucleotide sequence ID" value="NZ_CP048875.1"/>
</dbReference>
<evidence type="ECO:0000259" key="3">
    <source>
        <dbReference type="Pfam" id="PF25906"/>
    </source>
</evidence>
<feature type="region of interest" description="Disordered" evidence="1">
    <location>
        <begin position="183"/>
        <end position="210"/>
    </location>
</feature>
<proteinExistence type="predicted"/>
<accession>A0A6C1CA86</accession>
<feature type="domain" description="PucR-like N-terminal" evidence="3">
    <location>
        <begin position="18"/>
        <end position="180"/>
    </location>
</feature>
<protein>
    <submittedName>
        <fullName evidence="4">PucR family transcriptional regulator</fullName>
    </submittedName>
</protein>
<dbReference type="Pfam" id="PF25906">
    <property type="entry name" value="PucR-like_N"/>
    <property type="match status" value="1"/>
</dbReference>
<dbReference type="GeneID" id="75180187"/>
<dbReference type="Pfam" id="PF13556">
    <property type="entry name" value="HTH_30"/>
    <property type="match status" value="1"/>
</dbReference>
<dbReference type="InterPro" id="IPR025736">
    <property type="entry name" value="PucR_C-HTH_dom"/>
</dbReference>
<dbReference type="Proteomes" id="UP000298111">
    <property type="component" value="Unassembled WGS sequence"/>
</dbReference>
<feature type="region of interest" description="Disordered" evidence="1">
    <location>
        <begin position="430"/>
        <end position="449"/>
    </location>
</feature>